<dbReference type="AlphaFoldDB" id="A0A2W5L064"/>
<dbReference type="SUPFAM" id="SSF46894">
    <property type="entry name" value="C-terminal effector domain of the bipartite response regulators"/>
    <property type="match status" value="1"/>
</dbReference>
<gene>
    <name evidence="5" type="ORF">DI569_07760</name>
</gene>
<dbReference type="InterPro" id="IPR000792">
    <property type="entry name" value="Tscrpt_reg_LuxR_C"/>
</dbReference>
<organism evidence="5 6">
    <name type="scientific">Sphingopyxis macrogoltabida</name>
    <name type="common">Sphingomonas macrogoltabidus</name>
    <dbReference type="NCBI Taxonomy" id="33050"/>
    <lineage>
        <taxon>Bacteria</taxon>
        <taxon>Pseudomonadati</taxon>
        <taxon>Pseudomonadota</taxon>
        <taxon>Alphaproteobacteria</taxon>
        <taxon>Sphingomonadales</taxon>
        <taxon>Sphingomonadaceae</taxon>
        <taxon>Sphingopyxis</taxon>
    </lineage>
</organism>
<comment type="caution">
    <text evidence="5">The sequence shown here is derived from an EMBL/GenBank/DDBJ whole genome shotgun (WGS) entry which is preliminary data.</text>
</comment>
<dbReference type="PANTHER" id="PTHR44688">
    <property type="entry name" value="DNA-BINDING TRANSCRIPTIONAL ACTIVATOR DEVR_DOSR"/>
    <property type="match status" value="1"/>
</dbReference>
<evidence type="ECO:0000313" key="5">
    <source>
        <dbReference type="EMBL" id="PZQ22616.1"/>
    </source>
</evidence>
<dbReference type="PRINTS" id="PR00038">
    <property type="entry name" value="HTHLUXR"/>
</dbReference>
<keyword evidence="2" id="KW-0238">DNA-binding</keyword>
<name>A0A2W5L064_SPHMC</name>
<dbReference type="InterPro" id="IPR036693">
    <property type="entry name" value="TF_LuxR_autoind-bd_dom_sf"/>
</dbReference>
<dbReference type="PROSITE" id="PS50043">
    <property type="entry name" value="HTH_LUXR_2"/>
    <property type="match status" value="1"/>
</dbReference>
<dbReference type="GO" id="GO:0003677">
    <property type="term" value="F:DNA binding"/>
    <property type="evidence" value="ECO:0007669"/>
    <property type="project" value="UniProtKB-KW"/>
</dbReference>
<dbReference type="GO" id="GO:0006355">
    <property type="term" value="P:regulation of DNA-templated transcription"/>
    <property type="evidence" value="ECO:0007669"/>
    <property type="project" value="InterPro"/>
</dbReference>
<dbReference type="Proteomes" id="UP000248597">
    <property type="component" value="Unassembled WGS sequence"/>
</dbReference>
<dbReference type="SUPFAM" id="SSF75516">
    <property type="entry name" value="Pheromone-binding domain of LuxR-like quorum-sensing transcription factors"/>
    <property type="match status" value="1"/>
</dbReference>
<dbReference type="SMART" id="SM00421">
    <property type="entry name" value="HTH_LUXR"/>
    <property type="match status" value="1"/>
</dbReference>
<proteinExistence type="predicted"/>
<reference evidence="5 6" key="1">
    <citation type="submission" date="2017-08" db="EMBL/GenBank/DDBJ databases">
        <title>Infants hospitalized years apart are colonized by the same room-sourced microbial strains.</title>
        <authorList>
            <person name="Brooks B."/>
            <person name="Olm M.R."/>
            <person name="Firek B.A."/>
            <person name="Baker R."/>
            <person name="Thomas B.C."/>
            <person name="Morowitz M.J."/>
            <person name="Banfield J.F."/>
        </authorList>
    </citation>
    <scope>NUCLEOTIDE SEQUENCE [LARGE SCALE GENOMIC DNA]</scope>
    <source>
        <strain evidence="5">S2_005_003_R2_47</strain>
    </source>
</reference>
<evidence type="ECO:0000256" key="2">
    <source>
        <dbReference type="ARBA" id="ARBA00023125"/>
    </source>
</evidence>
<accession>A0A2W5L064</accession>
<keyword evidence="1" id="KW-0805">Transcription regulation</keyword>
<dbReference type="Gene3D" id="3.30.450.80">
    <property type="entry name" value="Transcription factor LuxR-like, autoinducer-binding domain"/>
    <property type="match status" value="1"/>
</dbReference>
<dbReference type="EMBL" id="QFPJ01000013">
    <property type="protein sequence ID" value="PZQ22616.1"/>
    <property type="molecule type" value="Genomic_DNA"/>
</dbReference>
<feature type="domain" description="HTH luxR-type" evidence="4">
    <location>
        <begin position="185"/>
        <end position="250"/>
    </location>
</feature>
<dbReference type="Gene3D" id="1.10.10.10">
    <property type="entry name" value="Winged helix-like DNA-binding domain superfamily/Winged helix DNA-binding domain"/>
    <property type="match status" value="1"/>
</dbReference>
<evidence type="ECO:0000259" key="4">
    <source>
        <dbReference type="PROSITE" id="PS50043"/>
    </source>
</evidence>
<evidence type="ECO:0000256" key="3">
    <source>
        <dbReference type="ARBA" id="ARBA00023163"/>
    </source>
</evidence>
<dbReference type="InterPro" id="IPR016032">
    <property type="entry name" value="Sig_transdc_resp-reg_C-effctor"/>
</dbReference>
<dbReference type="Pfam" id="PF03472">
    <property type="entry name" value="Autoind_bind"/>
    <property type="match status" value="1"/>
</dbReference>
<keyword evidence="3" id="KW-0804">Transcription</keyword>
<sequence>MTSKNAKPAIHALRMTQAGDSEVALRAVRDIGDAMGIPTVTVIDDLSSLSSLIGYRRDKPIFESNLPAKFRVTWNRRQYRLNNPVYLACRTESVPFIWRVDAEGWSIPVVIDAAQRRILNFAASFGMTGGICVPIHAPRGHIGCISFIGSAEHDLERILEEWRSTLIVAGVYFMRAHAQPFRQDALDGMRHLTKQEVACVTFAARGMTDKQIAIELDVVPGTARFHIENAARKLSARSRTQTVAIAAQLGLIGSVA</sequence>
<dbReference type="PANTHER" id="PTHR44688:SF16">
    <property type="entry name" value="DNA-BINDING TRANSCRIPTIONAL ACTIVATOR DEVR_DOSR"/>
    <property type="match status" value="1"/>
</dbReference>
<dbReference type="Pfam" id="PF00196">
    <property type="entry name" value="GerE"/>
    <property type="match status" value="1"/>
</dbReference>
<evidence type="ECO:0000256" key="1">
    <source>
        <dbReference type="ARBA" id="ARBA00023015"/>
    </source>
</evidence>
<dbReference type="CDD" id="cd06170">
    <property type="entry name" value="LuxR_C_like"/>
    <property type="match status" value="1"/>
</dbReference>
<dbReference type="InterPro" id="IPR036388">
    <property type="entry name" value="WH-like_DNA-bd_sf"/>
</dbReference>
<dbReference type="InterPro" id="IPR005143">
    <property type="entry name" value="TF_LuxR_autoind-bd_dom"/>
</dbReference>
<protein>
    <recommendedName>
        <fullName evidence="4">HTH luxR-type domain-containing protein</fullName>
    </recommendedName>
</protein>
<evidence type="ECO:0000313" key="6">
    <source>
        <dbReference type="Proteomes" id="UP000248597"/>
    </source>
</evidence>